<name>A0AAD8EY04_BIOPF</name>
<reference evidence="3" key="1">
    <citation type="journal article" date="2023" name="PLoS Negl. Trop. Dis.">
        <title>A genome sequence for Biomphalaria pfeifferi, the major vector snail for the human-infecting parasite Schistosoma mansoni.</title>
        <authorList>
            <person name="Bu L."/>
            <person name="Lu L."/>
            <person name="Laidemitt M.R."/>
            <person name="Zhang S.M."/>
            <person name="Mutuku M."/>
            <person name="Mkoji G."/>
            <person name="Steinauer M."/>
            <person name="Loker E.S."/>
        </authorList>
    </citation>
    <scope>NUCLEOTIDE SEQUENCE</scope>
    <source>
        <strain evidence="3">KasaAsao</strain>
    </source>
</reference>
<sequence>MGKSEDFWFCFMFVLFNMIAHSLSVECLACSYTFAGTDGLTDIECVKSPESFIKTIKIQCTDQCLTRFVYTANYERINSVTRDCSSKYFSGNQCDPATNVYPTCTLTCATSSCNNQTDPKPKSSENYTDPKPKSSEDYDPYGNKASTNCIFVCLFLVPIFLLQVV</sequence>
<evidence type="ECO:0000313" key="3">
    <source>
        <dbReference type="EMBL" id="KAK0044135.1"/>
    </source>
</evidence>
<dbReference type="AlphaFoldDB" id="A0AAD8EY04"/>
<feature type="region of interest" description="Disordered" evidence="1">
    <location>
        <begin position="113"/>
        <end position="137"/>
    </location>
</feature>
<gene>
    <name evidence="3" type="ORF">Bpfe_026469</name>
</gene>
<comment type="caution">
    <text evidence="3">The sequence shown here is derived from an EMBL/GenBank/DDBJ whole genome shotgun (WGS) entry which is preliminary data.</text>
</comment>
<protein>
    <recommendedName>
        <fullName evidence="5">Snake toxin/toxin-like domain-containing protein</fullName>
    </recommendedName>
</protein>
<reference evidence="3" key="2">
    <citation type="submission" date="2023-04" db="EMBL/GenBank/DDBJ databases">
        <authorList>
            <person name="Bu L."/>
            <person name="Lu L."/>
            <person name="Laidemitt M.R."/>
            <person name="Zhang S.M."/>
            <person name="Mutuku M."/>
            <person name="Mkoji G."/>
            <person name="Steinauer M."/>
            <person name="Loker E.S."/>
        </authorList>
    </citation>
    <scope>NUCLEOTIDE SEQUENCE</scope>
    <source>
        <strain evidence="3">KasaAsao</strain>
        <tissue evidence="3">Whole Snail</tissue>
    </source>
</reference>
<proteinExistence type="predicted"/>
<evidence type="ECO:0000256" key="1">
    <source>
        <dbReference type="SAM" id="MobiDB-lite"/>
    </source>
</evidence>
<accession>A0AAD8EY04</accession>
<feature type="compositionally biased region" description="Basic and acidic residues" evidence="1">
    <location>
        <begin position="119"/>
        <end position="136"/>
    </location>
</feature>
<evidence type="ECO:0008006" key="5">
    <source>
        <dbReference type="Google" id="ProtNLM"/>
    </source>
</evidence>
<organism evidence="3 4">
    <name type="scientific">Biomphalaria pfeifferi</name>
    <name type="common">Bloodfluke planorb</name>
    <name type="synonym">Freshwater snail</name>
    <dbReference type="NCBI Taxonomy" id="112525"/>
    <lineage>
        <taxon>Eukaryota</taxon>
        <taxon>Metazoa</taxon>
        <taxon>Spiralia</taxon>
        <taxon>Lophotrochozoa</taxon>
        <taxon>Mollusca</taxon>
        <taxon>Gastropoda</taxon>
        <taxon>Heterobranchia</taxon>
        <taxon>Euthyneura</taxon>
        <taxon>Panpulmonata</taxon>
        <taxon>Hygrophila</taxon>
        <taxon>Lymnaeoidea</taxon>
        <taxon>Planorbidae</taxon>
        <taxon>Biomphalaria</taxon>
    </lineage>
</organism>
<keyword evidence="2" id="KW-0732">Signal</keyword>
<keyword evidence="4" id="KW-1185">Reference proteome</keyword>
<feature type="chain" id="PRO_5042085825" description="Snake toxin/toxin-like domain-containing protein" evidence="2">
    <location>
        <begin position="25"/>
        <end position="165"/>
    </location>
</feature>
<evidence type="ECO:0000256" key="2">
    <source>
        <dbReference type="SAM" id="SignalP"/>
    </source>
</evidence>
<feature type="signal peptide" evidence="2">
    <location>
        <begin position="1"/>
        <end position="24"/>
    </location>
</feature>
<dbReference type="EMBL" id="JASAOG010000204">
    <property type="protein sequence ID" value="KAK0044135.1"/>
    <property type="molecule type" value="Genomic_DNA"/>
</dbReference>
<dbReference type="Proteomes" id="UP001233172">
    <property type="component" value="Unassembled WGS sequence"/>
</dbReference>
<evidence type="ECO:0000313" key="4">
    <source>
        <dbReference type="Proteomes" id="UP001233172"/>
    </source>
</evidence>